<evidence type="ECO:0000259" key="3">
    <source>
        <dbReference type="SMART" id="SM00101"/>
    </source>
</evidence>
<accession>A0ABD2IE20</accession>
<dbReference type="Gene3D" id="1.20.190.20">
    <property type="entry name" value="14-3-3 domain"/>
    <property type="match status" value="1"/>
</dbReference>
<keyword evidence="5" id="KW-1185">Reference proteome</keyword>
<evidence type="ECO:0000256" key="1">
    <source>
        <dbReference type="ARBA" id="ARBA00006141"/>
    </source>
</evidence>
<feature type="site" description="Interaction with phosphoserine on interacting protein" evidence="2">
    <location>
        <position position="140"/>
    </location>
</feature>
<dbReference type="CDD" id="cd08774">
    <property type="entry name" value="14-3-3"/>
    <property type="match status" value="1"/>
</dbReference>
<dbReference type="PIRSF" id="PIRSF000868">
    <property type="entry name" value="14-3-3"/>
    <property type="match status" value="1"/>
</dbReference>
<evidence type="ECO:0000313" key="5">
    <source>
        <dbReference type="Proteomes" id="UP001620645"/>
    </source>
</evidence>
<comment type="similarity">
    <text evidence="1">Belongs to the 14-3-3 family.</text>
</comment>
<dbReference type="Pfam" id="PF00244">
    <property type="entry name" value="14-3-3"/>
    <property type="match status" value="1"/>
</dbReference>
<dbReference type="Proteomes" id="UP001620645">
    <property type="component" value="Unassembled WGS sequence"/>
</dbReference>
<evidence type="ECO:0000256" key="2">
    <source>
        <dbReference type="PIRSR" id="PIRSR000868-1"/>
    </source>
</evidence>
<sequence length="252" mass="28887">MAAETKEELLFLINLCDTAKCFNEMVDAVKKLVSICPELSYEERYLLWVAFKGAMSSIRQPWRALCAIEQRSFSDITEALRNNYHSHLLVTESYREELEIELLINCRGVLEFLDATLIPNATTNLEAKVFYLKMKGDYNRYISEIALGEDTKTAIKNTKIFYNQAAELAAQLTPSNPTRLGVALNLSVFYYKKNAVKKAMNITYKALESADADIKTFKRGQKVHEDSTSFLNLMREHLKLWKPVNPKHAETK</sequence>
<dbReference type="AlphaFoldDB" id="A0ABD2IE20"/>
<dbReference type="SMART" id="SM00101">
    <property type="entry name" value="14_3_3"/>
    <property type="match status" value="1"/>
</dbReference>
<dbReference type="InterPro" id="IPR000308">
    <property type="entry name" value="14-3-3"/>
</dbReference>
<comment type="caution">
    <text evidence="4">The sequence shown here is derived from an EMBL/GenBank/DDBJ whole genome shotgun (WGS) entry which is preliminary data.</text>
</comment>
<organism evidence="4 5">
    <name type="scientific">Heterodera schachtii</name>
    <name type="common">Sugarbeet cyst nematode worm</name>
    <name type="synonym">Tylenchus schachtii</name>
    <dbReference type="NCBI Taxonomy" id="97005"/>
    <lineage>
        <taxon>Eukaryota</taxon>
        <taxon>Metazoa</taxon>
        <taxon>Ecdysozoa</taxon>
        <taxon>Nematoda</taxon>
        <taxon>Chromadorea</taxon>
        <taxon>Rhabditida</taxon>
        <taxon>Tylenchina</taxon>
        <taxon>Tylenchomorpha</taxon>
        <taxon>Tylenchoidea</taxon>
        <taxon>Heteroderidae</taxon>
        <taxon>Heteroderinae</taxon>
        <taxon>Heterodera</taxon>
    </lineage>
</organism>
<dbReference type="EMBL" id="JBICCN010000357">
    <property type="protein sequence ID" value="KAL3074408.1"/>
    <property type="molecule type" value="Genomic_DNA"/>
</dbReference>
<dbReference type="InterPro" id="IPR036815">
    <property type="entry name" value="14-3-3_dom_sf"/>
</dbReference>
<reference evidence="4 5" key="1">
    <citation type="submission" date="2024-10" db="EMBL/GenBank/DDBJ databases">
        <authorList>
            <person name="Kim D."/>
        </authorList>
    </citation>
    <scope>NUCLEOTIDE SEQUENCE [LARGE SCALE GENOMIC DNA]</scope>
    <source>
        <strain evidence="4">Taebaek</strain>
    </source>
</reference>
<protein>
    <recommendedName>
        <fullName evidence="3">14-3-3 domain-containing protein</fullName>
    </recommendedName>
</protein>
<name>A0ABD2IE20_HETSC</name>
<feature type="domain" description="14-3-3" evidence="3">
    <location>
        <begin position="6"/>
        <end position="252"/>
    </location>
</feature>
<proteinExistence type="inferred from homology"/>
<dbReference type="PANTHER" id="PTHR18860">
    <property type="entry name" value="14-3-3 PROTEIN"/>
    <property type="match status" value="1"/>
</dbReference>
<dbReference type="InterPro" id="IPR023410">
    <property type="entry name" value="14-3-3_domain"/>
</dbReference>
<dbReference type="PRINTS" id="PR00305">
    <property type="entry name" value="1433ZETA"/>
</dbReference>
<dbReference type="SUPFAM" id="SSF48445">
    <property type="entry name" value="14-3-3 protein"/>
    <property type="match status" value="1"/>
</dbReference>
<feature type="site" description="Interaction with phosphoserine on interacting protein" evidence="2">
    <location>
        <position position="59"/>
    </location>
</feature>
<gene>
    <name evidence="4" type="ORF">niasHS_015238</name>
</gene>
<evidence type="ECO:0000313" key="4">
    <source>
        <dbReference type="EMBL" id="KAL3074408.1"/>
    </source>
</evidence>